<comment type="subcellular location">
    <subcellularLocation>
        <location evidence="1">Cell inner membrane</location>
        <topology evidence="1">Multi-pass membrane protein</topology>
    </subcellularLocation>
</comment>
<feature type="transmembrane region" description="Helical" evidence="9">
    <location>
        <begin position="146"/>
        <end position="169"/>
    </location>
</feature>
<dbReference type="PANTHER" id="PTHR30574">
    <property type="entry name" value="INNER MEMBRANE PROTEIN YEDE"/>
    <property type="match status" value="1"/>
</dbReference>
<keyword evidence="3" id="KW-1003">Cell membrane</keyword>
<evidence type="ECO:0000256" key="7">
    <source>
        <dbReference type="ARBA" id="ARBA00023136"/>
    </source>
</evidence>
<dbReference type="HOGENOM" id="CLU_122700_0_0_4"/>
<evidence type="ECO:0000256" key="4">
    <source>
        <dbReference type="ARBA" id="ARBA00022519"/>
    </source>
</evidence>
<accession>Q47C81</accession>
<gene>
    <name evidence="10" type="ordered locus">Daro_2820</name>
</gene>
<proteinExistence type="inferred from homology"/>
<keyword evidence="4" id="KW-0997">Cell inner membrane</keyword>
<dbReference type="EMBL" id="CP000089">
    <property type="protein sequence ID" value="AAZ47550.1"/>
    <property type="molecule type" value="Genomic_DNA"/>
</dbReference>
<evidence type="ECO:0000256" key="6">
    <source>
        <dbReference type="ARBA" id="ARBA00022989"/>
    </source>
</evidence>
<evidence type="ECO:0000256" key="5">
    <source>
        <dbReference type="ARBA" id="ARBA00022692"/>
    </source>
</evidence>
<dbReference type="PANTHER" id="PTHR30574:SF1">
    <property type="entry name" value="SULPHUR TRANSPORT DOMAIN-CONTAINING PROTEIN"/>
    <property type="match status" value="1"/>
</dbReference>
<evidence type="ECO:0000256" key="8">
    <source>
        <dbReference type="ARBA" id="ARBA00035655"/>
    </source>
</evidence>
<feature type="transmembrane region" description="Helical" evidence="9">
    <location>
        <begin position="82"/>
        <end position="102"/>
    </location>
</feature>
<protein>
    <submittedName>
        <fullName evidence="10">YeeE/YedE</fullName>
    </submittedName>
</protein>
<evidence type="ECO:0000256" key="2">
    <source>
        <dbReference type="ARBA" id="ARBA00022448"/>
    </source>
</evidence>
<dbReference type="KEGG" id="dar:Daro_2820"/>
<sequence>MRQSAPVHRLRLSSKMIAQYFPNGLERYLIGGLLIGAGVALLFLCTGRQGGVSTFFSAAWSWLLRTPFFQQAAFRDTRQWRLIYTLGLMLGGTLYFLLGLPLESSHLPIWKLLVGGLLIGFGARLGGGCTSGHGICGMASLSGGSLLMVFTFLGTAIVTAMSLAALGVAP</sequence>
<keyword evidence="5 9" id="KW-0812">Transmembrane</keyword>
<reference evidence="10" key="1">
    <citation type="submission" date="2005-08" db="EMBL/GenBank/DDBJ databases">
        <title>Complete sequence of Dechloromonas aromatica RCB.</title>
        <authorList>
            <person name="Salinero K.K."/>
            <person name="Copeland A."/>
            <person name="Lucas S."/>
            <person name="Lapidus A."/>
            <person name="Barry K."/>
            <person name="Detter J.C."/>
            <person name="Glavina T."/>
            <person name="Hammon N."/>
            <person name="Israni S."/>
            <person name="Pitluck S."/>
            <person name="Di Bartolo G."/>
            <person name="Trong S."/>
            <person name="Schmutz J."/>
            <person name="Larimer F."/>
            <person name="Land M."/>
            <person name="Ivanova N."/>
            <person name="Richardson P."/>
        </authorList>
    </citation>
    <scope>NUCLEOTIDE SEQUENCE</scope>
    <source>
        <strain evidence="10">RCB</strain>
    </source>
</reference>
<dbReference type="GO" id="GO:0005886">
    <property type="term" value="C:plasma membrane"/>
    <property type="evidence" value="ECO:0007669"/>
    <property type="project" value="UniProtKB-SubCell"/>
</dbReference>
<feature type="transmembrane region" description="Helical" evidence="9">
    <location>
        <begin position="108"/>
        <end position="125"/>
    </location>
</feature>
<dbReference type="Pfam" id="PF04143">
    <property type="entry name" value="Sulf_transp"/>
    <property type="match status" value="1"/>
</dbReference>
<keyword evidence="7 9" id="KW-0472">Membrane</keyword>
<feature type="transmembrane region" description="Helical" evidence="9">
    <location>
        <begin position="28"/>
        <end position="47"/>
    </location>
</feature>
<comment type="similarity">
    <text evidence="8">Belongs to the TsuA/YedE (TC 9.B.102) family.</text>
</comment>
<dbReference type="eggNOG" id="COG2391">
    <property type="taxonomic scope" value="Bacteria"/>
</dbReference>
<dbReference type="InterPro" id="IPR007272">
    <property type="entry name" value="Sulf_transp_TsuA/YedE"/>
</dbReference>
<dbReference type="STRING" id="159087.Daro_2820"/>
<name>Q47C81_DECAR</name>
<keyword evidence="6 9" id="KW-1133">Transmembrane helix</keyword>
<dbReference type="AlphaFoldDB" id="Q47C81"/>
<evidence type="ECO:0000256" key="1">
    <source>
        <dbReference type="ARBA" id="ARBA00004429"/>
    </source>
</evidence>
<keyword evidence="2" id="KW-0813">Transport</keyword>
<evidence type="ECO:0000256" key="9">
    <source>
        <dbReference type="SAM" id="Phobius"/>
    </source>
</evidence>
<evidence type="ECO:0000256" key="3">
    <source>
        <dbReference type="ARBA" id="ARBA00022475"/>
    </source>
</evidence>
<evidence type="ECO:0000313" key="10">
    <source>
        <dbReference type="EMBL" id="AAZ47550.1"/>
    </source>
</evidence>
<organism evidence="10">
    <name type="scientific">Dechloromonas aromatica (strain RCB)</name>
    <dbReference type="NCBI Taxonomy" id="159087"/>
    <lineage>
        <taxon>Bacteria</taxon>
        <taxon>Pseudomonadati</taxon>
        <taxon>Pseudomonadota</taxon>
        <taxon>Betaproteobacteria</taxon>
        <taxon>Rhodocyclales</taxon>
        <taxon>Azonexaceae</taxon>
        <taxon>Dechloromonas</taxon>
    </lineage>
</organism>